<dbReference type="Pfam" id="PF13773">
    <property type="entry name" value="DUF4170"/>
    <property type="match status" value="1"/>
</dbReference>
<accession>A0A0H2MIT2</accession>
<protein>
    <recommendedName>
        <fullName evidence="3">Inositol monophosphatase</fullName>
    </recommendedName>
</protein>
<dbReference type="EMBL" id="LAQL01000002">
    <property type="protein sequence ID" value="KLN62323.1"/>
    <property type="molecule type" value="Genomic_DNA"/>
</dbReference>
<sequence length="71" mass="8113">MAQQFFVVGGEYADTSFCEAVGGDEEWIGPFADYESAKKEWSRRAWLTVDECTTRFRIERVDKDAPPPCTD</sequence>
<dbReference type="PATRIC" id="fig|1489064.4.peg.1342"/>
<evidence type="ECO:0000313" key="1">
    <source>
        <dbReference type="EMBL" id="KLN62323.1"/>
    </source>
</evidence>
<organism evidence="1 2">
    <name type="scientific">Kiloniella spongiae</name>
    <dbReference type="NCBI Taxonomy" id="1489064"/>
    <lineage>
        <taxon>Bacteria</taxon>
        <taxon>Pseudomonadati</taxon>
        <taxon>Pseudomonadota</taxon>
        <taxon>Alphaproteobacteria</taxon>
        <taxon>Rhodospirillales</taxon>
        <taxon>Kiloniellaceae</taxon>
        <taxon>Kiloniella</taxon>
    </lineage>
</organism>
<gene>
    <name evidence="1" type="ORF">WH96_02080</name>
</gene>
<evidence type="ECO:0000313" key="2">
    <source>
        <dbReference type="Proteomes" id="UP000035444"/>
    </source>
</evidence>
<dbReference type="STRING" id="1489064.WH96_02080"/>
<reference evidence="1 2" key="1">
    <citation type="submission" date="2015-03" db="EMBL/GenBank/DDBJ databases">
        <title>Genome Sequence of Kiloniella spongiae MEBiC09566, isolated from a marine sponge.</title>
        <authorList>
            <person name="Shao Z."/>
            <person name="Wang L."/>
            <person name="Li X."/>
        </authorList>
    </citation>
    <scope>NUCLEOTIDE SEQUENCE [LARGE SCALE GENOMIC DNA]</scope>
    <source>
        <strain evidence="1 2">MEBiC09566</strain>
    </source>
</reference>
<dbReference type="InterPro" id="IPR025226">
    <property type="entry name" value="DUF4170"/>
</dbReference>
<name>A0A0H2MIT2_9PROT</name>
<dbReference type="AlphaFoldDB" id="A0A0H2MIT2"/>
<keyword evidence="2" id="KW-1185">Reference proteome</keyword>
<comment type="caution">
    <text evidence="1">The sequence shown here is derived from an EMBL/GenBank/DDBJ whole genome shotgun (WGS) entry which is preliminary data.</text>
</comment>
<dbReference type="Proteomes" id="UP000035444">
    <property type="component" value="Unassembled WGS sequence"/>
</dbReference>
<evidence type="ECO:0008006" key="3">
    <source>
        <dbReference type="Google" id="ProtNLM"/>
    </source>
</evidence>
<dbReference type="OrthoDB" id="9800646at2"/>
<dbReference type="Gene3D" id="3.30.70.2400">
    <property type="entry name" value="Uncharacterised protein PF13773, DUF4170"/>
    <property type="match status" value="1"/>
</dbReference>
<proteinExistence type="predicted"/>
<dbReference type="RefSeq" id="WP_046503793.1">
    <property type="nucleotide sequence ID" value="NZ_LAQL01000002.1"/>
</dbReference>